<accession>A0A8E2DYG4</accession>
<evidence type="ECO:0000259" key="3">
    <source>
        <dbReference type="Pfam" id="PF17100"/>
    </source>
</evidence>
<name>A0A8E2DYG4_9PEZI</name>
<feature type="region of interest" description="Disordered" evidence="1">
    <location>
        <begin position="13"/>
        <end position="68"/>
    </location>
</feature>
<sequence>MRLSQLINRLGLKSSTNRPTDRAAKQPADMSFPANTETNNNCISSSKDATKADQYSTETPRNLTTNEESSNLPLIRLKSSTAEIKVDTRLRRQLWIDAYARLERRDARLVDAFERVLSHRFYGQARRSTAFSSPENHMKNMGIKEKEMFLKHIIQITFKGSGIKSSNEEHSDDSKENLEFVKRLSISIMIAGEEVPFAWVGVCLGLKFLLGPVPPGFDREAVVFLISKMNLFWDMPTLLREENRTISITEDDRDSLKERLLELYTTLLSWQMKTVSAYYRQQKKPFLRNHFSVFHRKEIEDDLDKKAEHIWWRPSTTWEINYYFSQLINAANADEIKFRDMHLGDVPTICTACGNLDPRIWQGESYATYVMDVQHASSECPACMVMARGFSEMVKPLDTSAELHLSVPKDSSLKAHYHWGTLYESYNRTLEFYIEQGHPRPWPALRVGRSLHSFLDSGSMELISLWFNRCLREDRICRSRESALPTRVLCVGDETCEPYLYETRREEAPYIALSHCWGDIQNIHLTTTTANLKDRMASIPMATLPKTFSDAMLVTRELGMKYLWIDSLCIIQNDAEDWARESARMSEVYQNATLTISADGAANSSEGLFETIKKRFSEEIPIPFQNLTDSGTIYVRETTLGPSYYYVHAIDHKENDPLRCRAWALQEWLLSDRIVHFARGELLWECKTLQLCQCQVVSQPLTSWGSRGLLATSKQYYIKKSGGDRSGRYLYWKGVVQHFTRRQLTVQTDRLPALSGLAALSKRDAAQDYVVGLWKSELPEALLWEVDREEEESERFEDYYAPSWSWASVNGSIYFPHMNGANELPFKCKVLEIFTAPATSNPFGHVKSGFIKVEGPVGILSHNMKRTSTTLRIEDTREETRCWGAIVLDVRGLVFEVTSVDEIPILIIARVTTNGEHLAGIALKRLRDKGEFMRVGYFWIIYCGGNWESWILNELKVKKQIITIV</sequence>
<dbReference type="Pfam" id="PF17100">
    <property type="entry name" value="NACHT_N"/>
    <property type="match status" value="1"/>
</dbReference>
<dbReference type="Pfam" id="PF06985">
    <property type="entry name" value="HET"/>
    <property type="match status" value="1"/>
</dbReference>
<dbReference type="OrthoDB" id="47007at2759"/>
<feature type="domain" description="Heterokaryon incompatibility" evidence="2">
    <location>
        <begin position="510"/>
        <end position="667"/>
    </location>
</feature>
<dbReference type="Proteomes" id="UP000250266">
    <property type="component" value="Unassembled WGS sequence"/>
</dbReference>
<evidence type="ECO:0000313" key="4">
    <source>
        <dbReference type="EMBL" id="OCK73973.1"/>
    </source>
</evidence>
<feature type="domain" description="NWD NACHT-NTPase N-terminal" evidence="3">
    <location>
        <begin position="93"/>
        <end position="292"/>
    </location>
</feature>
<dbReference type="EMBL" id="KV745600">
    <property type="protein sequence ID" value="OCK73973.1"/>
    <property type="molecule type" value="Genomic_DNA"/>
</dbReference>
<evidence type="ECO:0000313" key="5">
    <source>
        <dbReference type="Proteomes" id="UP000250266"/>
    </source>
</evidence>
<keyword evidence="5" id="KW-1185">Reference proteome</keyword>
<evidence type="ECO:0000256" key="1">
    <source>
        <dbReference type="SAM" id="MobiDB-lite"/>
    </source>
</evidence>
<reference evidence="4 5" key="1">
    <citation type="journal article" date="2016" name="Nat. Commun.">
        <title>Ectomycorrhizal ecology is imprinted in the genome of the dominant symbiotic fungus Cenococcum geophilum.</title>
        <authorList>
            <consortium name="DOE Joint Genome Institute"/>
            <person name="Peter M."/>
            <person name="Kohler A."/>
            <person name="Ohm R.A."/>
            <person name="Kuo A."/>
            <person name="Krutzmann J."/>
            <person name="Morin E."/>
            <person name="Arend M."/>
            <person name="Barry K.W."/>
            <person name="Binder M."/>
            <person name="Choi C."/>
            <person name="Clum A."/>
            <person name="Copeland A."/>
            <person name="Grisel N."/>
            <person name="Haridas S."/>
            <person name="Kipfer T."/>
            <person name="LaButti K."/>
            <person name="Lindquist E."/>
            <person name="Lipzen A."/>
            <person name="Maire R."/>
            <person name="Meier B."/>
            <person name="Mihaltcheva S."/>
            <person name="Molinier V."/>
            <person name="Murat C."/>
            <person name="Poggeler S."/>
            <person name="Quandt C.A."/>
            <person name="Sperisen C."/>
            <person name="Tritt A."/>
            <person name="Tisserant E."/>
            <person name="Crous P.W."/>
            <person name="Henrissat B."/>
            <person name="Nehls U."/>
            <person name="Egli S."/>
            <person name="Spatafora J.W."/>
            <person name="Grigoriev I.V."/>
            <person name="Martin F.M."/>
        </authorList>
    </citation>
    <scope>NUCLEOTIDE SEQUENCE [LARGE SCALE GENOMIC DNA]</scope>
    <source>
        <strain evidence="4 5">CBS 459.81</strain>
    </source>
</reference>
<dbReference type="AlphaFoldDB" id="A0A8E2DYG4"/>
<protein>
    <submittedName>
        <fullName evidence="4">HET-domain-containing protein</fullName>
    </submittedName>
</protein>
<proteinExistence type="predicted"/>
<organism evidence="4 5">
    <name type="scientific">Lepidopterella palustris CBS 459.81</name>
    <dbReference type="NCBI Taxonomy" id="1314670"/>
    <lineage>
        <taxon>Eukaryota</taxon>
        <taxon>Fungi</taxon>
        <taxon>Dikarya</taxon>
        <taxon>Ascomycota</taxon>
        <taxon>Pezizomycotina</taxon>
        <taxon>Dothideomycetes</taxon>
        <taxon>Pleosporomycetidae</taxon>
        <taxon>Mytilinidiales</taxon>
        <taxon>Argynnaceae</taxon>
        <taxon>Lepidopterella</taxon>
    </lineage>
</organism>
<evidence type="ECO:0000259" key="2">
    <source>
        <dbReference type="Pfam" id="PF06985"/>
    </source>
</evidence>
<dbReference type="InterPro" id="IPR010730">
    <property type="entry name" value="HET"/>
</dbReference>
<dbReference type="PANTHER" id="PTHR33112">
    <property type="entry name" value="DOMAIN PROTEIN, PUTATIVE-RELATED"/>
    <property type="match status" value="1"/>
</dbReference>
<dbReference type="InterPro" id="IPR031359">
    <property type="entry name" value="NACHT_N"/>
</dbReference>
<feature type="compositionally biased region" description="Polar residues" evidence="1">
    <location>
        <begin position="33"/>
        <end position="68"/>
    </location>
</feature>
<gene>
    <name evidence="4" type="ORF">K432DRAFT_364156</name>
</gene>
<dbReference type="PANTHER" id="PTHR33112:SF16">
    <property type="entry name" value="HETEROKARYON INCOMPATIBILITY DOMAIN-CONTAINING PROTEIN"/>
    <property type="match status" value="1"/>
</dbReference>